<reference evidence="2 3" key="1">
    <citation type="submission" date="2016-04" db="EMBL/GenBank/DDBJ databases">
        <title>Deep-sea bacteria in the southern Pacific.</title>
        <authorList>
            <person name="Tang K."/>
        </authorList>
    </citation>
    <scope>NUCLEOTIDE SEQUENCE [LARGE SCALE GENOMIC DNA]</scope>
    <source>
        <strain evidence="2 3">JLT2014</strain>
    </source>
</reference>
<dbReference type="Proteomes" id="UP000187059">
    <property type="component" value="Chromosome"/>
</dbReference>
<evidence type="ECO:0000313" key="3">
    <source>
        <dbReference type="Proteomes" id="UP000187059"/>
    </source>
</evidence>
<sequence length="230" mass="26599">MEGDEMAQTSRGVVYVAWGRDHVEVARRSAASVKRSNPALGTAIWCKEGDDTSGFDQAFYIPEGLKRPKVNVLGDSPYDETLFLDNDTIVRADLASLFDLLRKYEMCGAQVILWHRPRHLKKIALDLPETFPEINTGVLLYRKTERVQAFFRDWAETFAASGMGIDQPSFREVLWRSDVDFYVFPPQFNKRVFEASELIWSDAPRPRILHLELLRPQKNPLLRWISNRIR</sequence>
<keyword evidence="3" id="KW-1185">Reference proteome</keyword>
<dbReference type="KEGG" id="paby:Ga0080574_TMP2691"/>
<dbReference type="InterPro" id="IPR029044">
    <property type="entry name" value="Nucleotide-diphossugar_trans"/>
</dbReference>
<dbReference type="Pfam" id="PF03407">
    <property type="entry name" value="Nucleotid_trans"/>
    <property type="match status" value="1"/>
</dbReference>
<evidence type="ECO:0000259" key="1">
    <source>
        <dbReference type="Pfam" id="PF03407"/>
    </source>
</evidence>
<keyword evidence="2" id="KW-0808">Transferase</keyword>
<dbReference type="SUPFAM" id="SSF53448">
    <property type="entry name" value="Nucleotide-diphospho-sugar transferases"/>
    <property type="match status" value="1"/>
</dbReference>
<protein>
    <submittedName>
        <fullName evidence="2">Nucleotide-diphospho-sugar transferase</fullName>
    </submittedName>
</protein>
<gene>
    <name evidence="2" type="ORF">Ga0080574_TMP2691</name>
</gene>
<name>A0A1P8UUG5_9RHOB</name>
<feature type="domain" description="Nucleotide-diphospho-sugar transferase" evidence="1">
    <location>
        <begin position="82"/>
        <end position="187"/>
    </location>
</feature>
<dbReference type="GO" id="GO:0016740">
    <property type="term" value="F:transferase activity"/>
    <property type="evidence" value="ECO:0007669"/>
    <property type="project" value="UniProtKB-KW"/>
</dbReference>
<dbReference type="AlphaFoldDB" id="A0A1P8UUG5"/>
<dbReference type="Gene3D" id="3.90.550.10">
    <property type="entry name" value="Spore Coat Polysaccharide Biosynthesis Protein SpsA, Chain A"/>
    <property type="match status" value="1"/>
</dbReference>
<accession>A0A1P8UUG5</accession>
<dbReference type="STRING" id="1250539.Ga0080574_TMP2691"/>
<proteinExistence type="predicted"/>
<organism evidence="2 3">
    <name type="scientific">Salipiger abyssi</name>
    <dbReference type="NCBI Taxonomy" id="1250539"/>
    <lineage>
        <taxon>Bacteria</taxon>
        <taxon>Pseudomonadati</taxon>
        <taxon>Pseudomonadota</taxon>
        <taxon>Alphaproteobacteria</taxon>
        <taxon>Rhodobacterales</taxon>
        <taxon>Roseobacteraceae</taxon>
        <taxon>Salipiger</taxon>
    </lineage>
</organism>
<dbReference type="OrthoDB" id="181606at2"/>
<dbReference type="EMBL" id="CP015093">
    <property type="protein sequence ID" value="APZ53025.1"/>
    <property type="molecule type" value="Genomic_DNA"/>
</dbReference>
<dbReference type="InterPro" id="IPR005069">
    <property type="entry name" value="Nucl-diP-sugar_transferase"/>
</dbReference>
<evidence type="ECO:0000313" key="2">
    <source>
        <dbReference type="EMBL" id="APZ53025.1"/>
    </source>
</evidence>